<evidence type="ECO:0000256" key="4">
    <source>
        <dbReference type="ARBA" id="ARBA00023163"/>
    </source>
</evidence>
<dbReference type="InterPro" id="IPR013324">
    <property type="entry name" value="RNA_pol_sigma_r3/r4-like"/>
</dbReference>
<feature type="domain" description="RNA polymerase sigma factor 70 region 4 type 2" evidence="5">
    <location>
        <begin position="9"/>
        <end position="52"/>
    </location>
</feature>
<comment type="similarity">
    <text evidence="1">Belongs to the sigma-70 factor family. ECF subfamily.</text>
</comment>
<protein>
    <submittedName>
        <fullName evidence="6">RNA polymerase sigma factor</fullName>
    </submittedName>
</protein>
<evidence type="ECO:0000256" key="2">
    <source>
        <dbReference type="ARBA" id="ARBA00023015"/>
    </source>
</evidence>
<keyword evidence="4" id="KW-0804">Transcription</keyword>
<dbReference type="Gene3D" id="1.10.10.10">
    <property type="entry name" value="Winged helix-like DNA-binding domain superfamily/Winged helix DNA-binding domain"/>
    <property type="match status" value="1"/>
</dbReference>
<evidence type="ECO:0000313" key="6">
    <source>
        <dbReference type="EMBL" id="MFI9122330.1"/>
    </source>
</evidence>
<evidence type="ECO:0000259" key="5">
    <source>
        <dbReference type="Pfam" id="PF08281"/>
    </source>
</evidence>
<dbReference type="EMBL" id="JBITYT010000011">
    <property type="protein sequence ID" value="MFI9122330.1"/>
    <property type="molecule type" value="Genomic_DNA"/>
</dbReference>
<dbReference type="RefSeq" id="WP_399618086.1">
    <property type="nucleotide sequence ID" value="NZ_JBITYT010000011.1"/>
</dbReference>
<reference evidence="6 7" key="1">
    <citation type="submission" date="2024-10" db="EMBL/GenBank/DDBJ databases">
        <title>The Natural Products Discovery Center: Release of the First 8490 Sequenced Strains for Exploring Actinobacteria Biosynthetic Diversity.</title>
        <authorList>
            <person name="Kalkreuter E."/>
            <person name="Kautsar S.A."/>
            <person name="Yang D."/>
            <person name="Bader C.D."/>
            <person name="Teijaro C.N."/>
            <person name="Fluegel L."/>
            <person name="Davis C.M."/>
            <person name="Simpson J.R."/>
            <person name="Lauterbach L."/>
            <person name="Steele A.D."/>
            <person name="Gui C."/>
            <person name="Meng S."/>
            <person name="Li G."/>
            <person name="Viehrig K."/>
            <person name="Ye F."/>
            <person name="Su P."/>
            <person name="Kiefer A.F."/>
            <person name="Nichols A."/>
            <person name="Cepeda A.J."/>
            <person name="Yan W."/>
            <person name="Fan B."/>
            <person name="Jiang Y."/>
            <person name="Adhikari A."/>
            <person name="Zheng C.-J."/>
            <person name="Schuster L."/>
            <person name="Cowan T.M."/>
            <person name="Smanski M.J."/>
            <person name="Chevrette M.G."/>
            <person name="De Carvalho L.P.S."/>
            <person name="Shen B."/>
        </authorList>
    </citation>
    <scope>NUCLEOTIDE SEQUENCE [LARGE SCALE GENOMIC DNA]</scope>
    <source>
        <strain evidence="6 7">NPDC053346</strain>
    </source>
</reference>
<dbReference type="InterPro" id="IPR013249">
    <property type="entry name" value="RNA_pol_sigma70_r4_t2"/>
</dbReference>
<evidence type="ECO:0000256" key="3">
    <source>
        <dbReference type="ARBA" id="ARBA00023082"/>
    </source>
</evidence>
<evidence type="ECO:0000313" key="7">
    <source>
        <dbReference type="Proteomes" id="UP001614391"/>
    </source>
</evidence>
<sequence length="75" mass="8532">MEQLAESLELFTAISRLPDIQLDVMVLRRMRGFTSEQVSELLGIPLATVWSTERHAERFLEDTIELPPQTGETTS</sequence>
<organism evidence="6 7">
    <name type="scientific">Streptomyces bikiniensis</name>
    <dbReference type="NCBI Taxonomy" id="1896"/>
    <lineage>
        <taxon>Bacteria</taxon>
        <taxon>Bacillati</taxon>
        <taxon>Actinomycetota</taxon>
        <taxon>Actinomycetes</taxon>
        <taxon>Kitasatosporales</taxon>
        <taxon>Streptomycetaceae</taxon>
        <taxon>Streptomyces</taxon>
    </lineage>
</organism>
<name>A0ABW8D180_STRBI</name>
<keyword evidence="7" id="KW-1185">Reference proteome</keyword>
<keyword evidence="2" id="KW-0805">Transcription regulation</keyword>
<dbReference type="Proteomes" id="UP001614391">
    <property type="component" value="Unassembled WGS sequence"/>
</dbReference>
<comment type="caution">
    <text evidence="6">The sequence shown here is derived from an EMBL/GenBank/DDBJ whole genome shotgun (WGS) entry which is preliminary data.</text>
</comment>
<accession>A0ABW8D180</accession>
<dbReference type="SUPFAM" id="SSF88659">
    <property type="entry name" value="Sigma3 and sigma4 domains of RNA polymerase sigma factors"/>
    <property type="match status" value="1"/>
</dbReference>
<dbReference type="InterPro" id="IPR036388">
    <property type="entry name" value="WH-like_DNA-bd_sf"/>
</dbReference>
<dbReference type="Pfam" id="PF08281">
    <property type="entry name" value="Sigma70_r4_2"/>
    <property type="match status" value="1"/>
</dbReference>
<proteinExistence type="inferred from homology"/>
<keyword evidence="3" id="KW-0731">Sigma factor</keyword>
<evidence type="ECO:0000256" key="1">
    <source>
        <dbReference type="ARBA" id="ARBA00010641"/>
    </source>
</evidence>
<gene>
    <name evidence="6" type="ORF">ACIGW0_23520</name>
</gene>